<evidence type="ECO:0000313" key="2">
    <source>
        <dbReference type="EMBL" id="ARE60839.1"/>
    </source>
</evidence>
<dbReference type="GO" id="GO:0005886">
    <property type="term" value="C:plasma membrane"/>
    <property type="evidence" value="ECO:0007669"/>
    <property type="project" value="InterPro"/>
</dbReference>
<dbReference type="Proteomes" id="UP000186351">
    <property type="component" value="Chromosome"/>
</dbReference>
<dbReference type="AlphaFoldDB" id="A0A1V0QE57"/>
<dbReference type="STRING" id="1796646.A4V02_13870"/>
<dbReference type="InterPro" id="IPR010664">
    <property type="entry name" value="LipoPS_assembly_LptC-rel"/>
</dbReference>
<feature type="region of interest" description="Disordered" evidence="1">
    <location>
        <begin position="180"/>
        <end position="229"/>
    </location>
</feature>
<dbReference type="InterPro" id="IPR026265">
    <property type="entry name" value="LptC"/>
</dbReference>
<dbReference type="GO" id="GO:0015221">
    <property type="term" value="F:lipopolysaccharide transmembrane transporter activity"/>
    <property type="evidence" value="ECO:0007669"/>
    <property type="project" value="InterPro"/>
</dbReference>
<gene>
    <name evidence="2" type="ORF">A4V02_13870</name>
</gene>
<accession>A0A1Z2XKT0</accession>
<dbReference type="OrthoDB" id="9812080at2"/>
<sequence length="229" mass="25307">MRALPGIVCVMILAGAAGACKDEKTEVVSLNVVGDSVPTMTTHTVTTLISDSGQIRYRVTTDNWLVYDEAQVPMWRFPDGLYLEKFDKDFGIEATVQCDSATYFSQRGLWRLDGNVNILNTVGEKFLSQQVFWDQRLNKVYSDSFIHIERADRTIEGYGFESNDKMTNYRITNPTGIFPASDFNPGKESGAADAPSAGSVAEAKGPDRLPPPNRPSKPVLPSRPPGRRP</sequence>
<proteinExistence type="predicted"/>
<dbReference type="Pfam" id="PF06835">
    <property type="entry name" value="LptC"/>
    <property type="match status" value="1"/>
</dbReference>
<dbReference type="NCBIfam" id="TIGR04409">
    <property type="entry name" value="LptC_YrbK"/>
    <property type="match status" value="1"/>
</dbReference>
<evidence type="ECO:0000256" key="1">
    <source>
        <dbReference type="SAM" id="MobiDB-lite"/>
    </source>
</evidence>
<dbReference type="RefSeq" id="WP_084274248.1">
    <property type="nucleotide sequence ID" value="NZ_CAORJY010000045.1"/>
</dbReference>
<evidence type="ECO:0000313" key="3">
    <source>
        <dbReference type="Proteomes" id="UP000186351"/>
    </source>
</evidence>
<dbReference type="KEGG" id="pary:A4V02_13870"/>
<accession>A0A1V0QE57</accession>
<dbReference type="PROSITE" id="PS51257">
    <property type="entry name" value="PROKAR_LIPOPROTEIN"/>
    <property type="match status" value="1"/>
</dbReference>
<keyword evidence="3" id="KW-1185">Reference proteome</keyword>
<reference evidence="3" key="1">
    <citation type="submission" date="2016-04" db="EMBL/GenBank/DDBJ databases">
        <title>Complete Genome Sequences of Twelve Strains of a Stable Defined Moderately Diverse Mouse Microbiota 2 (sDMDMm2).</title>
        <authorList>
            <person name="Uchimura Y."/>
            <person name="Wyss M."/>
            <person name="Brugiroux S."/>
            <person name="Limenitakis J.P."/>
            <person name="Stecher B."/>
            <person name="McCoy K.D."/>
            <person name="Macpherson A.J."/>
        </authorList>
    </citation>
    <scope>NUCLEOTIDE SEQUENCE [LARGE SCALE GENOMIC DNA]</scope>
    <source>
        <strain evidence="3">YL27</strain>
    </source>
</reference>
<dbReference type="EMBL" id="CP015402">
    <property type="protein sequence ID" value="ARE60839.1"/>
    <property type="molecule type" value="Genomic_DNA"/>
</dbReference>
<name>A0A1V0QE57_9BACT</name>
<protein>
    <submittedName>
        <fullName evidence="2">LPS export ABC transporter periplasmic protein LptC</fullName>
    </submittedName>
</protein>
<organism evidence="2 3">
    <name type="scientific">Muribaculum intestinale</name>
    <dbReference type="NCBI Taxonomy" id="1796646"/>
    <lineage>
        <taxon>Bacteria</taxon>
        <taxon>Pseudomonadati</taxon>
        <taxon>Bacteroidota</taxon>
        <taxon>Bacteroidia</taxon>
        <taxon>Bacteroidales</taxon>
        <taxon>Muribaculaceae</taxon>
        <taxon>Muribaculum</taxon>
    </lineage>
</organism>